<accession>A0A9D1JHP8</accession>
<feature type="binding site" evidence="16">
    <location>
        <begin position="108"/>
        <end position="111"/>
    </location>
    <ligand>
        <name>substrate</name>
    </ligand>
</feature>
<comment type="catalytic activity">
    <reaction evidence="1 16">
        <text>(R)-pantothenate + ATP = (R)-4'-phosphopantothenate + ADP + H(+)</text>
        <dbReference type="Rhea" id="RHEA:16373"/>
        <dbReference type="ChEBI" id="CHEBI:10986"/>
        <dbReference type="ChEBI" id="CHEBI:15378"/>
        <dbReference type="ChEBI" id="CHEBI:29032"/>
        <dbReference type="ChEBI" id="CHEBI:30616"/>
        <dbReference type="ChEBI" id="CHEBI:456216"/>
        <dbReference type="EC" id="2.7.1.33"/>
    </reaction>
</comment>
<feature type="binding site" evidence="16">
    <location>
        <position position="130"/>
    </location>
    <ligand>
        <name>K(+)</name>
        <dbReference type="ChEBI" id="CHEBI:29103"/>
    </ligand>
</feature>
<comment type="subcellular location">
    <subcellularLocation>
        <location evidence="3 16">Cytoplasm</location>
    </subcellularLocation>
</comment>
<dbReference type="InterPro" id="IPR043129">
    <property type="entry name" value="ATPase_NBD"/>
</dbReference>
<proteinExistence type="inferred from homology"/>
<feature type="binding site" evidence="16">
    <location>
        <position position="186"/>
    </location>
    <ligand>
        <name>substrate</name>
    </ligand>
</feature>
<comment type="similarity">
    <text evidence="14 16">Belongs to the type III pantothenate kinase family.</text>
</comment>
<evidence type="ECO:0000313" key="18">
    <source>
        <dbReference type="Proteomes" id="UP000823982"/>
    </source>
</evidence>
<evidence type="ECO:0000256" key="1">
    <source>
        <dbReference type="ARBA" id="ARBA00001206"/>
    </source>
</evidence>
<dbReference type="SUPFAM" id="SSF53067">
    <property type="entry name" value="Actin-like ATPase domain"/>
    <property type="match status" value="2"/>
</dbReference>
<evidence type="ECO:0000256" key="16">
    <source>
        <dbReference type="HAMAP-Rule" id="MF_01274"/>
    </source>
</evidence>
<protein>
    <recommendedName>
        <fullName evidence="15 16">Type III pantothenate kinase</fullName>
        <ecNumber evidence="6 16">2.7.1.33</ecNumber>
    </recommendedName>
    <alternativeName>
        <fullName evidence="16">PanK-III</fullName>
    </alternativeName>
    <alternativeName>
        <fullName evidence="16">Pantothenic acid kinase</fullName>
    </alternativeName>
</protein>
<evidence type="ECO:0000313" key="17">
    <source>
        <dbReference type="EMBL" id="HIS23925.1"/>
    </source>
</evidence>
<feature type="binding site" evidence="16">
    <location>
        <position position="133"/>
    </location>
    <ligand>
        <name>ATP</name>
        <dbReference type="ChEBI" id="CHEBI:30616"/>
    </ligand>
</feature>
<organism evidence="17 18">
    <name type="scientific">Candidatus Faeciplasma gallinarum</name>
    <dbReference type="NCBI Taxonomy" id="2840799"/>
    <lineage>
        <taxon>Bacteria</taxon>
        <taxon>Bacillati</taxon>
        <taxon>Bacillota</taxon>
        <taxon>Clostridia</taxon>
        <taxon>Eubacteriales</taxon>
        <taxon>Oscillospiraceae</taxon>
        <taxon>Oscillospiraceae incertae sedis</taxon>
        <taxon>Candidatus Faeciplasma</taxon>
    </lineage>
</organism>
<comment type="cofactor">
    <cofactor evidence="2">
        <name>K(+)</name>
        <dbReference type="ChEBI" id="CHEBI:29103"/>
    </cofactor>
</comment>
<comment type="pathway">
    <text evidence="4 16">Cofactor biosynthesis; coenzyme A biosynthesis; CoA from (R)-pantothenate: step 1/5.</text>
</comment>
<comment type="cofactor">
    <cofactor evidence="16">
        <name>NH4(+)</name>
        <dbReference type="ChEBI" id="CHEBI:28938"/>
    </cofactor>
    <cofactor evidence="16">
        <name>K(+)</name>
        <dbReference type="ChEBI" id="CHEBI:29103"/>
    </cofactor>
    <text evidence="16">A monovalent cation. Ammonium or potassium.</text>
</comment>
<dbReference type="PANTHER" id="PTHR34265:SF1">
    <property type="entry name" value="TYPE III PANTOTHENATE KINASE"/>
    <property type="match status" value="1"/>
</dbReference>
<evidence type="ECO:0000256" key="14">
    <source>
        <dbReference type="ARBA" id="ARBA00038036"/>
    </source>
</evidence>
<evidence type="ECO:0000256" key="6">
    <source>
        <dbReference type="ARBA" id="ARBA00012102"/>
    </source>
</evidence>
<dbReference type="NCBIfam" id="TIGR00671">
    <property type="entry name" value="baf"/>
    <property type="match status" value="1"/>
</dbReference>
<dbReference type="GO" id="GO:0005737">
    <property type="term" value="C:cytoplasm"/>
    <property type="evidence" value="ECO:0007669"/>
    <property type="project" value="UniProtKB-SubCell"/>
</dbReference>
<dbReference type="GO" id="GO:0005524">
    <property type="term" value="F:ATP binding"/>
    <property type="evidence" value="ECO:0007669"/>
    <property type="project" value="UniProtKB-UniRule"/>
</dbReference>
<dbReference type="PANTHER" id="PTHR34265">
    <property type="entry name" value="TYPE III PANTOTHENATE KINASE"/>
    <property type="match status" value="1"/>
</dbReference>
<keyword evidence="13 16" id="KW-0173">Coenzyme A biosynthesis</keyword>
<dbReference type="GO" id="GO:0046872">
    <property type="term" value="F:metal ion binding"/>
    <property type="evidence" value="ECO:0007669"/>
    <property type="project" value="UniProtKB-KW"/>
</dbReference>
<evidence type="ECO:0000256" key="10">
    <source>
        <dbReference type="ARBA" id="ARBA00022777"/>
    </source>
</evidence>
<keyword evidence="9 16" id="KW-0547">Nucleotide-binding</keyword>
<feature type="binding site" evidence="16">
    <location>
        <begin position="6"/>
        <end position="13"/>
    </location>
    <ligand>
        <name>ATP</name>
        <dbReference type="ChEBI" id="CHEBI:30616"/>
    </ligand>
</feature>
<evidence type="ECO:0000256" key="13">
    <source>
        <dbReference type="ARBA" id="ARBA00022993"/>
    </source>
</evidence>
<dbReference type="AlphaFoldDB" id="A0A9D1JHP8"/>
<keyword evidence="8 16" id="KW-0808">Transferase</keyword>
<name>A0A9D1JHP8_9FIRM</name>
<evidence type="ECO:0000256" key="11">
    <source>
        <dbReference type="ARBA" id="ARBA00022840"/>
    </source>
</evidence>
<evidence type="ECO:0000256" key="3">
    <source>
        <dbReference type="ARBA" id="ARBA00004496"/>
    </source>
</evidence>
<dbReference type="EC" id="2.7.1.33" evidence="6 16"/>
<comment type="caution">
    <text evidence="17">The sequence shown here is derived from an EMBL/GenBank/DDBJ whole genome shotgun (WGS) entry which is preliminary data.</text>
</comment>
<dbReference type="EMBL" id="DVIR01000006">
    <property type="protein sequence ID" value="HIS23925.1"/>
    <property type="molecule type" value="Genomic_DNA"/>
</dbReference>
<comment type="function">
    <text evidence="16">Catalyzes the phosphorylation of pantothenate (Pan), the first step in CoA biosynthesis.</text>
</comment>
<evidence type="ECO:0000256" key="9">
    <source>
        <dbReference type="ARBA" id="ARBA00022741"/>
    </source>
</evidence>
<evidence type="ECO:0000256" key="4">
    <source>
        <dbReference type="ARBA" id="ARBA00005225"/>
    </source>
</evidence>
<dbReference type="GO" id="GO:0004594">
    <property type="term" value="F:pantothenate kinase activity"/>
    <property type="evidence" value="ECO:0007669"/>
    <property type="project" value="UniProtKB-UniRule"/>
</dbReference>
<comment type="caution">
    <text evidence="16">Lacks conserved residue(s) required for the propagation of feature annotation.</text>
</comment>
<feature type="active site" description="Proton acceptor" evidence="16">
    <location>
        <position position="110"/>
    </location>
</feature>
<keyword evidence="16" id="KW-0479">Metal-binding</keyword>
<evidence type="ECO:0000256" key="7">
    <source>
        <dbReference type="ARBA" id="ARBA00022490"/>
    </source>
</evidence>
<comment type="subunit">
    <text evidence="5 16">Homodimer.</text>
</comment>
<evidence type="ECO:0000256" key="15">
    <source>
        <dbReference type="ARBA" id="ARBA00040883"/>
    </source>
</evidence>
<dbReference type="Gene3D" id="3.30.420.40">
    <property type="match status" value="2"/>
</dbReference>
<dbReference type="CDD" id="cd24015">
    <property type="entry name" value="ASKHA_NBD_PanK-III"/>
    <property type="match status" value="1"/>
</dbReference>
<evidence type="ECO:0000256" key="2">
    <source>
        <dbReference type="ARBA" id="ARBA00001958"/>
    </source>
</evidence>
<dbReference type="InterPro" id="IPR004619">
    <property type="entry name" value="Type_III_PanK"/>
</dbReference>
<dbReference type="HAMAP" id="MF_01274">
    <property type="entry name" value="Pantothen_kinase_3"/>
    <property type="match status" value="1"/>
</dbReference>
<keyword evidence="10 16" id="KW-0418">Kinase</keyword>
<sequence length="257" mass="26866">MVFTVDVGNTNIVLGAFDDDGALMFTSRVATEASRTDDEYALILGDMIKFNGLERHDFDGAIVSTVVPSLVNTLKNAIRKLMGITPLVVGPGIKTGLNIRLDNPAIMGADLVCGAVGALAKYKAPLIIFDFGTATTISGIDKSGACLGGSIIPGINVSLKALSSSAAQLQDINTEAGSAPVIGTNTIDSMRSGMLVGSASMMDGMIKRYRSILGEDATVIATGGLARTVLPYCETEGIILDDGLLLDGLYVIYKRNR</sequence>
<dbReference type="Proteomes" id="UP000823982">
    <property type="component" value="Unassembled WGS sequence"/>
</dbReference>
<keyword evidence="12 16" id="KW-0630">Potassium</keyword>
<gene>
    <name evidence="16" type="primary">coaX</name>
    <name evidence="17" type="ORF">IAD01_00750</name>
</gene>
<dbReference type="Pfam" id="PF03309">
    <property type="entry name" value="Pan_kinase"/>
    <property type="match status" value="1"/>
</dbReference>
<evidence type="ECO:0000256" key="12">
    <source>
        <dbReference type="ARBA" id="ARBA00022958"/>
    </source>
</evidence>
<reference evidence="17" key="1">
    <citation type="submission" date="2020-10" db="EMBL/GenBank/DDBJ databases">
        <authorList>
            <person name="Gilroy R."/>
        </authorList>
    </citation>
    <scope>NUCLEOTIDE SEQUENCE</scope>
    <source>
        <strain evidence="17">CHK157-1446</strain>
    </source>
</reference>
<dbReference type="GO" id="GO:0015937">
    <property type="term" value="P:coenzyme A biosynthetic process"/>
    <property type="evidence" value="ECO:0007669"/>
    <property type="project" value="UniProtKB-UniRule"/>
</dbReference>
<evidence type="ECO:0000256" key="8">
    <source>
        <dbReference type="ARBA" id="ARBA00022679"/>
    </source>
</evidence>
<reference evidence="17" key="2">
    <citation type="journal article" date="2021" name="PeerJ">
        <title>Extensive microbial diversity within the chicken gut microbiome revealed by metagenomics and culture.</title>
        <authorList>
            <person name="Gilroy R."/>
            <person name="Ravi A."/>
            <person name="Getino M."/>
            <person name="Pursley I."/>
            <person name="Horton D.L."/>
            <person name="Alikhan N.F."/>
            <person name="Baker D."/>
            <person name="Gharbi K."/>
            <person name="Hall N."/>
            <person name="Watson M."/>
            <person name="Adriaenssens E.M."/>
            <person name="Foster-Nyarko E."/>
            <person name="Jarju S."/>
            <person name="Secka A."/>
            <person name="Antonio M."/>
            <person name="Oren A."/>
            <person name="Chaudhuri R.R."/>
            <person name="La Ragione R."/>
            <person name="Hildebrand F."/>
            <person name="Pallen M.J."/>
        </authorList>
    </citation>
    <scope>NUCLEOTIDE SEQUENCE</scope>
    <source>
        <strain evidence="17">CHK157-1446</strain>
    </source>
</reference>
<keyword evidence="11 16" id="KW-0067">ATP-binding</keyword>
<evidence type="ECO:0000256" key="5">
    <source>
        <dbReference type="ARBA" id="ARBA00011738"/>
    </source>
</evidence>
<keyword evidence="7 16" id="KW-0963">Cytoplasm</keyword>